<dbReference type="Gene3D" id="3.30.160.60">
    <property type="entry name" value="Classic Zinc Finger"/>
    <property type="match status" value="6"/>
</dbReference>
<dbReference type="FunFam" id="3.30.160.60:FF:000145">
    <property type="entry name" value="Zinc finger protein 574"/>
    <property type="match status" value="1"/>
</dbReference>
<feature type="compositionally biased region" description="Basic and acidic residues" evidence="8">
    <location>
        <begin position="605"/>
        <end position="626"/>
    </location>
</feature>
<evidence type="ECO:0000256" key="7">
    <source>
        <dbReference type="PROSITE-ProRule" id="PRU00042"/>
    </source>
</evidence>
<protein>
    <recommendedName>
        <fullName evidence="9">C2H2-type domain-containing protein</fullName>
    </recommendedName>
</protein>
<evidence type="ECO:0000256" key="6">
    <source>
        <dbReference type="ARBA" id="ARBA00023242"/>
    </source>
</evidence>
<dbReference type="InterPro" id="IPR017956">
    <property type="entry name" value="AT_hook_DNA-bd_motif"/>
</dbReference>
<keyword evidence="5" id="KW-0862">Zinc</keyword>
<sequence>MSDLHEESVTIQSSDEGVNINNQFTLTNDNMNTDGEACDTKDEGLTDDSKEEGDTFMSDDQDENDTFIGDNKDKDHTAMSDNEDKDDSFINDIKDKDSFTHADIEKGDSFICDNNDEIDLSIDEIKTEASDELNESINDQEIASVSVYDANLWRQSFKEVKEKTKTKRDKKTDGRKRASGAGRPAKTYECKYCHFTCMGKDDMGTHYKKEHPKVKDKFFPCPEPNCDFSSNSRDNVYRHNSAAHKLRVFRCTFEGCDYESKYNSNLRHHTRQIHEKAEKKHKCEECSSCFALPSDLKWHKFIHHSDEKPFLCEDPNCNFKCKRPWELKEHKQRKHANTRPFKCGICDFRFKMVGDLKKHMDVHLGEKNIQCDLCHKKFICQKYLAKHKKNMHTENKDKIMFKCDKCNHMTKSKQNLQRHLEKHNPDHVMPFTCPECPRQFSNKSNMANHMTTHDPNRPYPCPMCEEYAANEIESLLSHIGVYHPGYENLYECGVCKRAYAKAPRLRQHYKSEIHQQLKAAHPTLKNEPDDVFKALMEKLYSGKEFKKVDKPKKYGWSQDLRGSIKALKNKTVQGTDGVKRKRGRPRKDPDQVTEKKERGRPKLKKNTDLDHDTQPDSADDDFKIEPADEDERTNDDVVEPYQILKRKRGRPRKNPDEVKRKKKRGRPKLNKRISDVSETQLNDRENDFEVVVKTEPIDDDYSTCHNHTNGSQALCNCGENAGAETSLSREKLLSDFVSNTDVGTLENVVVKIEKDDGEQEMYGFQVCNNDSE</sequence>
<feature type="compositionally biased region" description="Basic and acidic residues" evidence="8">
    <location>
        <begin position="586"/>
        <end position="597"/>
    </location>
</feature>
<dbReference type="FunFam" id="3.30.160.60:FF:000446">
    <property type="entry name" value="Zinc finger protein"/>
    <property type="match status" value="1"/>
</dbReference>
<dbReference type="Proteomes" id="UP000749559">
    <property type="component" value="Unassembled WGS sequence"/>
</dbReference>
<feature type="domain" description="C2H2-type" evidence="9">
    <location>
        <begin position="490"/>
        <end position="519"/>
    </location>
</feature>
<dbReference type="GO" id="GO:0008270">
    <property type="term" value="F:zinc ion binding"/>
    <property type="evidence" value="ECO:0007669"/>
    <property type="project" value="UniProtKB-KW"/>
</dbReference>
<dbReference type="InterPro" id="IPR013087">
    <property type="entry name" value="Znf_C2H2_type"/>
</dbReference>
<dbReference type="OrthoDB" id="2687452at2759"/>
<evidence type="ECO:0000256" key="3">
    <source>
        <dbReference type="ARBA" id="ARBA00022737"/>
    </source>
</evidence>
<dbReference type="SMART" id="SM00355">
    <property type="entry name" value="ZnF_C2H2"/>
    <property type="match status" value="11"/>
</dbReference>
<organism evidence="10 11">
    <name type="scientific">Owenia fusiformis</name>
    <name type="common">Polychaete worm</name>
    <dbReference type="NCBI Taxonomy" id="6347"/>
    <lineage>
        <taxon>Eukaryota</taxon>
        <taxon>Metazoa</taxon>
        <taxon>Spiralia</taxon>
        <taxon>Lophotrochozoa</taxon>
        <taxon>Annelida</taxon>
        <taxon>Polychaeta</taxon>
        <taxon>Sedentaria</taxon>
        <taxon>Canalipalpata</taxon>
        <taxon>Sabellida</taxon>
        <taxon>Oweniida</taxon>
        <taxon>Oweniidae</taxon>
        <taxon>Owenia</taxon>
    </lineage>
</organism>
<feature type="domain" description="C2H2-type" evidence="9">
    <location>
        <begin position="341"/>
        <end position="368"/>
    </location>
</feature>
<evidence type="ECO:0000256" key="1">
    <source>
        <dbReference type="ARBA" id="ARBA00004123"/>
    </source>
</evidence>
<dbReference type="AlphaFoldDB" id="A0A8S4MVL7"/>
<keyword evidence="6" id="KW-0539">Nucleus</keyword>
<dbReference type="GO" id="GO:0000977">
    <property type="term" value="F:RNA polymerase II transcription regulatory region sequence-specific DNA binding"/>
    <property type="evidence" value="ECO:0007669"/>
    <property type="project" value="TreeGrafter"/>
</dbReference>
<proteinExistence type="predicted"/>
<dbReference type="InterPro" id="IPR036236">
    <property type="entry name" value="Znf_C2H2_sf"/>
</dbReference>
<dbReference type="PRINTS" id="PR00929">
    <property type="entry name" value="ATHOOK"/>
</dbReference>
<name>A0A8S4MVL7_OWEFU</name>
<comment type="subcellular location">
    <subcellularLocation>
        <location evidence="1">Nucleus</location>
    </subcellularLocation>
</comment>
<dbReference type="PROSITE" id="PS00028">
    <property type="entry name" value="ZINC_FINGER_C2H2_1"/>
    <property type="match status" value="7"/>
</dbReference>
<dbReference type="GO" id="GO:0005634">
    <property type="term" value="C:nucleus"/>
    <property type="evidence" value="ECO:0007669"/>
    <property type="project" value="UniProtKB-SubCell"/>
</dbReference>
<comment type="caution">
    <text evidence="10">The sequence shown here is derived from an EMBL/GenBank/DDBJ whole genome shotgun (WGS) entry which is preliminary data.</text>
</comment>
<evidence type="ECO:0000313" key="10">
    <source>
        <dbReference type="EMBL" id="CAH1772346.1"/>
    </source>
</evidence>
<feature type="domain" description="C2H2-type" evidence="9">
    <location>
        <begin position="249"/>
        <end position="279"/>
    </location>
</feature>
<evidence type="ECO:0000256" key="2">
    <source>
        <dbReference type="ARBA" id="ARBA00022723"/>
    </source>
</evidence>
<dbReference type="GO" id="GO:0000981">
    <property type="term" value="F:DNA-binding transcription factor activity, RNA polymerase II-specific"/>
    <property type="evidence" value="ECO:0007669"/>
    <property type="project" value="TreeGrafter"/>
</dbReference>
<evidence type="ECO:0000256" key="5">
    <source>
        <dbReference type="ARBA" id="ARBA00022833"/>
    </source>
</evidence>
<evidence type="ECO:0000259" key="9">
    <source>
        <dbReference type="PROSITE" id="PS50157"/>
    </source>
</evidence>
<dbReference type="SMART" id="SM00384">
    <property type="entry name" value="AT_hook"/>
    <property type="match status" value="4"/>
</dbReference>
<keyword evidence="3" id="KW-0677">Repeat</keyword>
<feature type="region of interest" description="Disordered" evidence="8">
    <location>
        <begin position="1"/>
        <end position="91"/>
    </location>
</feature>
<feature type="domain" description="C2H2-type" evidence="9">
    <location>
        <begin position="401"/>
        <end position="428"/>
    </location>
</feature>
<feature type="domain" description="C2H2-type" evidence="9">
    <location>
        <begin position="281"/>
        <end position="309"/>
    </location>
</feature>
<reference evidence="10" key="1">
    <citation type="submission" date="2022-03" db="EMBL/GenBank/DDBJ databases">
        <authorList>
            <person name="Martin C."/>
        </authorList>
    </citation>
    <scope>NUCLEOTIDE SEQUENCE</scope>
</reference>
<feature type="region of interest" description="Disordered" evidence="8">
    <location>
        <begin position="565"/>
        <end position="678"/>
    </location>
</feature>
<dbReference type="Pfam" id="PF00096">
    <property type="entry name" value="zf-C2H2"/>
    <property type="match status" value="2"/>
</dbReference>
<keyword evidence="2" id="KW-0479">Metal-binding</keyword>
<feature type="compositionally biased region" description="Polar residues" evidence="8">
    <location>
        <begin position="9"/>
        <end position="33"/>
    </location>
</feature>
<feature type="domain" description="C2H2-type" evidence="9">
    <location>
        <begin position="431"/>
        <end position="458"/>
    </location>
</feature>
<dbReference type="PROSITE" id="PS50157">
    <property type="entry name" value="ZINC_FINGER_C2H2_2"/>
    <property type="match status" value="8"/>
</dbReference>
<feature type="region of interest" description="Disordered" evidence="8">
    <location>
        <begin position="163"/>
        <end position="182"/>
    </location>
</feature>
<dbReference type="PANTHER" id="PTHR24381:SF459">
    <property type="entry name" value="ZINC FINGER PROTEIN 64"/>
    <property type="match status" value="1"/>
</dbReference>
<feature type="compositionally biased region" description="Basic and acidic residues" evidence="8">
    <location>
        <begin position="38"/>
        <end position="48"/>
    </location>
</feature>
<feature type="compositionally biased region" description="Basic residues" evidence="8">
    <location>
        <begin position="660"/>
        <end position="671"/>
    </location>
</feature>
<feature type="domain" description="C2H2-type" evidence="9">
    <location>
        <begin position="310"/>
        <end position="340"/>
    </location>
</feature>
<evidence type="ECO:0000256" key="4">
    <source>
        <dbReference type="ARBA" id="ARBA00022771"/>
    </source>
</evidence>
<gene>
    <name evidence="10" type="ORF">OFUS_LOCUS120</name>
</gene>
<feature type="domain" description="C2H2-type" evidence="9">
    <location>
        <begin position="369"/>
        <end position="397"/>
    </location>
</feature>
<evidence type="ECO:0000256" key="8">
    <source>
        <dbReference type="SAM" id="MobiDB-lite"/>
    </source>
</evidence>
<keyword evidence="11" id="KW-1185">Reference proteome</keyword>
<dbReference type="EMBL" id="CAIIXF020000001">
    <property type="protein sequence ID" value="CAH1772346.1"/>
    <property type="molecule type" value="Genomic_DNA"/>
</dbReference>
<dbReference type="SUPFAM" id="SSF57667">
    <property type="entry name" value="beta-beta-alpha zinc fingers"/>
    <property type="match status" value="4"/>
</dbReference>
<evidence type="ECO:0000313" key="11">
    <source>
        <dbReference type="Proteomes" id="UP000749559"/>
    </source>
</evidence>
<dbReference type="PANTHER" id="PTHR24381">
    <property type="entry name" value="ZINC FINGER PROTEIN"/>
    <property type="match status" value="1"/>
</dbReference>
<keyword evidence="4 7" id="KW-0863">Zinc-finger</keyword>
<accession>A0A8S4MVL7</accession>
<dbReference type="Pfam" id="PF02178">
    <property type="entry name" value="AT_hook"/>
    <property type="match status" value="4"/>
</dbReference>
<feature type="compositionally biased region" description="Acidic residues" evidence="8">
    <location>
        <begin position="627"/>
        <end position="638"/>
    </location>
</feature>